<dbReference type="Proteomes" id="UP000310249">
    <property type="component" value="Unassembled WGS sequence"/>
</dbReference>
<comment type="caution">
    <text evidence="3">The sequence shown here is derived from an EMBL/GenBank/DDBJ whole genome shotgun (WGS) entry which is preliminary data.</text>
</comment>
<proteinExistence type="inferred from homology"/>
<dbReference type="InterPro" id="IPR029058">
    <property type="entry name" value="AB_hydrolase_fold"/>
</dbReference>
<gene>
    <name evidence="3" type="ORF">CWB99_12055</name>
</gene>
<evidence type="ECO:0000259" key="2">
    <source>
        <dbReference type="Pfam" id="PF00975"/>
    </source>
</evidence>
<evidence type="ECO:0000256" key="1">
    <source>
        <dbReference type="ARBA" id="ARBA00007169"/>
    </source>
</evidence>
<dbReference type="GO" id="GO:0008610">
    <property type="term" value="P:lipid biosynthetic process"/>
    <property type="evidence" value="ECO:0007669"/>
    <property type="project" value="TreeGrafter"/>
</dbReference>
<dbReference type="SUPFAM" id="SSF53474">
    <property type="entry name" value="alpha/beta-Hydrolases"/>
    <property type="match status" value="1"/>
</dbReference>
<protein>
    <recommendedName>
        <fullName evidence="2">Thioesterase domain-containing protein</fullName>
    </recommendedName>
</protein>
<comment type="similarity">
    <text evidence="1">Belongs to the thioesterase family.</text>
</comment>
<evidence type="ECO:0000313" key="3">
    <source>
        <dbReference type="EMBL" id="TMP28320.1"/>
    </source>
</evidence>
<reference evidence="3 4" key="1">
    <citation type="submission" date="2018-01" db="EMBL/GenBank/DDBJ databases">
        <authorList>
            <person name="Paulsen S."/>
            <person name="Gram L.K."/>
        </authorList>
    </citation>
    <scope>NUCLEOTIDE SEQUENCE [LARGE SCALE GENOMIC DNA]</scope>
    <source>
        <strain evidence="3 4">S2676</strain>
    </source>
</reference>
<dbReference type="PANTHER" id="PTHR11487">
    <property type="entry name" value="THIOESTERASE"/>
    <property type="match status" value="1"/>
</dbReference>
<dbReference type="PANTHER" id="PTHR11487:SF0">
    <property type="entry name" value="S-ACYL FATTY ACID SYNTHASE THIOESTERASE, MEDIUM CHAIN"/>
    <property type="match status" value="1"/>
</dbReference>
<dbReference type="Gene3D" id="3.40.50.1820">
    <property type="entry name" value="alpha/beta hydrolase"/>
    <property type="match status" value="1"/>
</dbReference>
<dbReference type="InterPro" id="IPR001031">
    <property type="entry name" value="Thioesterase"/>
</dbReference>
<accession>A0A5S3WMS2</accession>
<name>A0A5S3WMS2_9GAMM</name>
<evidence type="ECO:0000313" key="4">
    <source>
        <dbReference type="Proteomes" id="UP000310249"/>
    </source>
</evidence>
<reference evidence="4" key="2">
    <citation type="submission" date="2019-06" db="EMBL/GenBank/DDBJ databases">
        <title>Co-occurence of chitin degradation, pigmentation and bioactivity in marine Pseudoalteromonas.</title>
        <authorList>
            <person name="Sonnenschein E.C."/>
            <person name="Bech P.K."/>
        </authorList>
    </citation>
    <scope>NUCLEOTIDE SEQUENCE [LARGE SCALE GENOMIC DNA]</scope>
    <source>
        <strain evidence="4">S2676</strain>
    </source>
</reference>
<dbReference type="AlphaFoldDB" id="A0A5S3WMS2"/>
<feature type="domain" description="Thioesterase" evidence="2">
    <location>
        <begin position="28"/>
        <end position="244"/>
    </location>
</feature>
<dbReference type="EMBL" id="PNCI01000026">
    <property type="protein sequence ID" value="TMP28320.1"/>
    <property type="molecule type" value="Genomic_DNA"/>
</dbReference>
<dbReference type="OrthoDB" id="8480037at2"/>
<dbReference type="InterPro" id="IPR012223">
    <property type="entry name" value="TEII"/>
</dbReference>
<sequence length="258" mass="29383">MSKKVDGYKMTKCPYYFAPKPLLNPRARIFCFPYAGGTSSIYFDWPDYFFSRQIEVVAVSLPGRGARFGEPFDTSIEAAITNMVDEFVPYLDRPFYLYGHSNGALYSYEFARQLLNRGQLLNCRRVFLGAKAAPRMTYRRDPLHLLNETDFRQALADLGGTPQALLTDEQLLALLSPMLRSDFKLGFDYMSTEPQQRLQQLPTTLIYGTEDLDVGAQAMSAWRELLPQAELESVAGGHFFIHHQQALLVDLLLTRIPM</sequence>
<dbReference type="Pfam" id="PF00975">
    <property type="entry name" value="Thioesterase"/>
    <property type="match status" value="1"/>
</dbReference>
<organism evidence="3 4">
    <name type="scientific">Pseudoalteromonas rubra</name>
    <dbReference type="NCBI Taxonomy" id="43658"/>
    <lineage>
        <taxon>Bacteria</taxon>
        <taxon>Pseudomonadati</taxon>
        <taxon>Pseudomonadota</taxon>
        <taxon>Gammaproteobacteria</taxon>
        <taxon>Alteromonadales</taxon>
        <taxon>Pseudoalteromonadaceae</taxon>
        <taxon>Pseudoalteromonas</taxon>
    </lineage>
</organism>